<name>A0A2N7XA66_9BURK</name>
<accession>A0A2N7XA66</accession>
<feature type="transmembrane region" description="Helical" evidence="2">
    <location>
        <begin position="67"/>
        <end position="85"/>
    </location>
</feature>
<proteinExistence type="predicted"/>
<dbReference type="EMBL" id="PNYC01000001">
    <property type="protein sequence ID" value="PMS38659.1"/>
    <property type="molecule type" value="Genomic_DNA"/>
</dbReference>
<protein>
    <submittedName>
        <fullName evidence="3">Flp family type IVb pilin</fullName>
    </submittedName>
</protein>
<evidence type="ECO:0000256" key="1">
    <source>
        <dbReference type="SAM" id="MobiDB-lite"/>
    </source>
</evidence>
<evidence type="ECO:0000313" key="3">
    <source>
        <dbReference type="EMBL" id="PMS38659.1"/>
    </source>
</evidence>
<keyword evidence="4" id="KW-1185">Reference proteome</keyword>
<sequence>MRVRASRNGSPAFSAQRTKHSGAIKKESNVIEKIVHLRRAVSAQGSRVVEQAAAFLREEQGATMVEYGLMVALIAIVCIGAVTTIGTNLNLVFSDIAALI</sequence>
<keyword evidence="2" id="KW-0812">Transmembrane</keyword>
<gene>
    <name evidence="3" type="ORF">C0Z20_02020</name>
</gene>
<comment type="caution">
    <text evidence="3">The sequence shown here is derived from an EMBL/GenBank/DDBJ whole genome shotgun (WGS) entry which is preliminary data.</text>
</comment>
<keyword evidence="2" id="KW-1133">Transmembrane helix</keyword>
<dbReference type="Proteomes" id="UP000235777">
    <property type="component" value="Unassembled WGS sequence"/>
</dbReference>
<organism evidence="3 4">
    <name type="scientific">Trinickia symbiotica</name>
    <dbReference type="NCBI Taxonomy" id="863227"/>
    <lineage>
        <taxon>Bacteria</taxon>
        <taxon>Pseudomonadati</taxon>
        <taxon>Pseudomonadota</taxon>
        <taxon>Betaproteobacteria</taxon>
        <taxon>Burkholderiales</taxon>
        <taxon>Burkholderiaceae</taxon>
        <taxon>Trinickia</taxon>
    </lineage>
</organism>
<reference evidence="3 4" key="1">
    <citation type="submission" date="2018-01" db="EMBL/GenBank/DDBJ databases">
        <title>Whole genome analyses suggest that Burkholderia sensu lato contains two further novel genera in the rhizoxinica-symbiotica group Mycetohabitans gen. nov., and Trinickia gen. nov.: implications for the evolution of diazotrophy and nodulation in the Burkholderiaceae.</title>
        <authorList>
            <person name="Estrada-de los Santos P."/>
            <person name="Palmer M."/>
            <person name="Chavez-Ramirez B."/>
            <person name="Beukes C."/>
            <person name="Steenkamp E.T."/>
            <person name="Hirsch A.M."/>
            <person name="Manyaka P."/>
            <person name="Maluk M."/>
            <person name="Lafos M."/>
            <person name="Crook M."/>
            <person name="Gross E."/>
            <person name="Simon M.F."/>
            <person name="Bueno dos Reis Junior F."/>
            <person name="Poole P.S."/>
            <person name="Venter S.N."/>
            <person name="James E.K."/>
        </authorList>
    </citation>
    <scope>NUCLEOTIDE SEQUENCE [LARGE SCALE GENOMIC DNA]</scope>
    <source>
        <strain evidence="3 4">JPY 581</strain>
    </source>
</reference>
<keyword evidence="2" id="KW-0472">Membrane</keyword>
<evidence type="ECO:0000313" key="4">
    <source>
        <dbReference type="Proteomes" id="UP000235777"/>
    </source>
</evidence>
<feature type="compositionally biased region" description="Polar residues" evidence="1">
    <location>
        <begin position="7"/>
        <end position="16"/>
    </location>
</feature>
<dbReference type="AlphaFoldDB" id="A0A2N7XA66"/>
<dbReference type="STRING" id="863227.GCA_000373005_00850"/>
<evidence type="ECO:0000256" key="2">
    <source>
        <dbReference type="SAM" id="Phobius"/>
    </source>
</evidence>
<dbReference type="InterPro" id="IPR007047">
    <property type="entry name" value="Flp_Fap"/>
</dbReference>
<dbReference type="Pfam" id="PF04964">
    <property type="entry name" value="Flp_Fap"/>
    <property type="match status" value="1"/>
</dbReference>
<dbReference type="OrthoDB" id="5325135at2"/>
<feature type="region of interest" description="Disordered" evidence="1">
    <location>
        <begin position="1"/>
        <end position="22"/>
    </location>
</feature>